<sequence>MTSQCPGNMQCYPNSDGNKQPATRAPRSASASQFTGTRKRNVMAGRTDGQASVYHSNHHSSPFLFLLEGQAHSSTKPTTSHPFLRMYSMDQHLLPRNGYMLLLPNQRSRVLMLFCPVLLQNMYDSSPIYLSRVYD</sequence>
<reference evidence="2" key="1">
    <citation type="submission" date="2010-05" db="EMBL/GenBank/DDBJ databases">
        <title>The Genome Sequence of Magnaporthe poae strain ATCC 64411.</title>
        <authorList>
            <consortium name="The Broad Institute Genome Sequencing Platform"/>
            <consortium name="Broad Institute Genome Sequencing Center for Infectious Disease"/>
            <person name="Ma L.-J."/>
            <person name="Dead R."/>
            <person name="Young S."/>
            <person name="Zeng Q."/>
            <person name="Koehrsen M."/>
            <person name="Alvarado L."/>
            <person name="Berlin A."/>
            <person name="Chapman S.B."/>
            <person name="Chen Z."/>
            <person name="Freedman E."/>
            <person name="Gellesch M."/>
            <person name="Goldberg J."/>
            <person name="Griggs A."/>
            <person name="Gujja S."/>
            <person name="Heilman E.R."/>
            <person name="Heiman D."/>
            <person name="Hepburn T."/>
            <person name="Howarth C."/>
            <person name="Jen D."/>
            <person name="Larson L."/>
            <person name="Mehta T."/>
            <person name="Neiman D."/>
            <person name="Pearson M."/>
            <person name="Roberts A."/>
            <person name="Saif S."/>
            <person name="Shea T."/>
            <person name="Shenoy N."/>
            <person name="Sisk P."/>
            <person name="Stolte C."/>
            <person name="Sykes S."/>
            <person name="Walk T."/>
            <person name="White J."/>
            <person name="Yandava C."/>
            <person name="Haas B."/>
            <person name="Nusbaum C."/>
            <person name="Birren B."/>
        </authorList>
    </citation>
    <scope>NUCLEOTIDE SEQUENCE</scope>
    <source>
        <strain evidence="2">ATCC 64411</strain>
    </source>
</reference>
<feature type="compositionally biased region" description="Low complexity" evidence="1">
    <location>
        <begin position="21"/>
        <end position="32"/>
    </location>
</feature>
<feature type="compositionally biased region" description="Polar residues" evidence="1">
    <location>
        <begin position="1"/>
        <end position="20"/>
    </location>
</feature>
<keyword evidence="4" id="KW-1185">Reference proteome</keyword>
<dbReference type="AlphaFoldDB" id="A0A0C4DT43"/>
<reference evidence="3" key="5">
    <citation type="submission" date="2015-06" db="UniProtKB">
        <authorList>
            <consortium name="EnsemblFungi"/>
        </authorList>
    </citation>
    <scope>IDENTIFICATION</scope>
    <source>
        <strain evidence="3">ATCC 64411</strain>
    </source>
</reference>
<evidence type="ECO:0000256" key="1">
    <source>
        <dbReference type="SAM" id="MobiDB-lite"/>
    </source>
</evidence>
<dbReference type="Proteomes" id="UP000011715">
    <property type="component" value="Unassembled WGS sequence"/>
</dbReference>
<gene>
    <name evidence="2" type="ORF">MAPG_03099</name>
</gene>
<name>A0A0C4DT43_MAGP6</name>
<dbReference type="VEuPathDB" id="FungiDB:MAPG_03099"/>
<evidence type="ECO:0000313" key="2">
    <source>
        <dbReference type="EMBL" id="KLU84053.1"/>
    </source>
</evidence>
<reference evidence="3" key="4">
    <citation type="journal article" date="2015" name="G3 (Bethesda)">
        <title>Genome sequences of three phytopathogenic species of the Magnaporthaceae family of fungi.</title>
        <authorList>
            <person name="Okagaki L.H."/>
            <person name="Nunes C.C."/>
            <person name="Sailsbery J."/>
            <person name="Clay B."/>
            <person name="Brown D."/>
            <person name="John T."/>
            <person name="Oh Y."/>
            <person name="Young N."/>
            <person name="Fitzgerald M."/>
            <person name="Haas B.J."/>
            <person name="Zeng Q."/>
            <person name="Young S."/>
            <person name="Adiconis X."/>
            <person name="Fan L."/>
            <person name="Levin J.Z."/>
            <person name="Mitchell T.K."/>
            <person name="Okubara P.A."/>
            <person name="Farman M.L."/>
            <person name="Kohn L.M."/>
            <person name="Birren B."/>
            <person name="Ma L.-J."/>
            <person name="Dean R.A."/>
        </authorList>
    </citation>
    <scope>NUCLEOTIDE SEQUENCE</scope>
    <source>
        <strain evidence="3">ATCC 64411 / 73-15</strain>
    </source>
</reference>
<evidence type="ECO:0000313" key="3">
    <source>
        <dbReference type="EnsemblFungi" id="MAPG_03099T0"/>
    </source>
</evidence>
<feature type="region of interest" description="Disordered" evidence="1">
    <location>
        <begin position="1"/>
        <end position="55"/>
    </location>
</feature>
<accession>A0A0C4DT43</accession>
<evidence type="ECO:0000313" key="4">
    <source>
        <dbReference type="Proteomes" id="UP000011715"/>
    </source>
</evidence>
<dbReference type="EnsemblFungi" id="MAPG_03099T0">
    <property type="protein sequence ID" value="MAPG_03099T0"/>
    <property type="gene ID" value="MAPG_03099"/>
</dbReference>
<dbReference type="EMBL" id="ADBL01000757">
    <property type="status" value="NOT_ANNOTATED_CDS"/>
    <property type="molecule type" value="Genomic_DNA"/>
</dbReference>
<dbReference type="EMBL" id="GL876967">
    <property type="protein sequence ID" value="KLU84053.1"/>
    <property type="molecule type" value="Genomic_DNA"/>
</dbReference>
<proteinExistence type="predicted"/>
<reference evidence="4" key="2">
    <citation type="submission" date="2010-05" db="EMBL/GenBank/DDBJ databases">
        <title>The genome sequence of Magnaporthe poae strain ATCC 64411.</title>
        <authorList>
            <person name="Ma L.-J."/>
            <person name="Dead R."/>
            <person name="Young S."/>
            <person name="Zeng Q."/>
            <person name="Koehrsen M."/>
            <person name="Alvarado L."/>
            <person name="Berlin A."/>
            <person name="Chapman S.B."/>
            <person name="Chen Z."/>
            <person name="Freedman E."/>
            <person name="Gellesch M."/>
            <person name="Goldberg J."/>
            <person name="Griggs A."/>
            <person name="Gujja S."/>
            <person name="Heilman E.R."/>
            <person name="Heiman D."/>
            <person name="Hepburn T."/>
            <person name="Howarth C."/>
            <person name="Jen D."/>
            <person name="Larson L."/>
            <person name="Mehta T."/>
            <person name="Neiman D."/>
            <person name="Pearson M."/>
            <person name="Roberts A."/>
            <person name="Saif S."/>
            <person name="Shea T."/>
            <person name="Shenoy N."/>
            <person name="Sisk P."/>
            <person name="Stolte C."/>
            <person name="Sykes S."/>
            <person name="Walk T."/>
            <person name="White J."/>
            <person name="Yandava C."/>
            <person name="Haas B."/>
            <person name="Nusbaum C."/>
            <person name="Birren B."/>
        </authorList>
    </citation>
    <scope>NUCLEOTIDE SEQUENCE [LARGE SCALE GENOMIC DNA]</scope>
    <source>
        <strain evidence="4">ATCC 64411 / 73-15</strain>
    </source>
</reference>
<protein>
    <submittedName>
        <fullName evidence="2 3">Uncharacterized protein</fullName>
    </submittedName>
</protein>
<reference evidence="2" key="3">
    <citation type="submission" date="2011-03" db="EMBL/GenBank/DDBJ databases">
        <title>Annotation of Magnaporthe poae ATCC 64411.</title>
        <authorList>
            <person name="Ma L.-J."/>
            <person name="Dead R."/>
            <person name="Young S.K."/>
            <person name="Zeng Q."/>
            <person name="Gargeya S."/>
            <person name="Fitzgerald M."/>
            <person name="Haas B."/>
            <person name="Abouelleil A."/>
            <person name="Alvarado L."/>
            <person name="Arachchi H.M."/>
            <person name="Berlin A."/>
            <person name="Brown A."/>
            <person name="Chapman S.B."/>
            <person name="Chen Z."/>
            <person name="Dunbar C."/>
            <person name="Freedman E."/>
            <person name="Gearin G."/>
            <person name="Gellesch M."/>
            <person name="Goldberg J."/>
            <person name="Griggs A."/>
            <person name="Gujja S."/>
            <person name="Heiman D."/>
            <person name="Howarth C."/>
            <person name="Larson L."/>
            <person name="Lui A."/>
            <person name="MacDonald P.J.P."/>
            <person name="Mehta T."/>
            <person name="Montmayeur A."/>
            <person name="Murphy C."/>
            <person name="Neiman D."/>
            <person name="Pearson M."/>
            <person name="Priest M."/>
            <person name="Roberts A."/>
            <person name="Saif S."/>
            <person name="Shea T."/>
            <person name="Shenoy N."/>
            <person name="Sisk P."/>
            <person name="Stolte C."/>
            <person name="Sykes S."/>
            <person name="Yandava C."/>
            <person name="Wortman J."/>
            <person name="Nusbaum C."/>
            <person name="Birren B."/>
        </authorList>
    </citation>
    <scope>NUCLEOTIDE SEQUENCE</scope>
    <source>
        <strain evidence="2">ATCC 64411</strain>
    </source>
</reference>
<organism evidence="3 4">
    <name type="scientific">Magnaporthiopsis poae (strain ATCC 64411 / 73-15)</name>
    <name type="common">Kentucky bluegrass fungus</name>
    <name type="synonym">Magnaporthe poae</name>
    <dbReference type="NCBI Taxonomy" id="644358"/>
    <lineage>
        <taxon>Eukaryota</taxon>
        <taxon>Fungi</taxon>
        <taxon>Dikarya</taxon>
        <taxon>Ascomycota</taxon>
        <taxon>Pezizomycotina</taxon>
        <taxon>Sordariomycetes</taxon>
        <taxon>Sordariomycetidae</taxon>
        <taxon>Magnaporthales</taxon>
        <taxon>Magnaporthaceae</taxon>
        <taxon>Magnaporthiopsis</taxon>
    </lineage>
</organism>